<comment type="caution">
    <text evidence="3">The sequence shown here is derived from an EMBL/GenBank/DDBJ whole genome shotgun (WGS) entry which is preliminary data.</text>
</comment>
<dbReference type="Proteomes" id="UP000626109">
    <property type="component" value="Unassembled WGS sequence"/>
</dbReference>
<gene>
    <name evidence="3" type="ORF">PGLA2088_LOCUS31080</name>
</gene>
<dbReference type="EMBL" id="CAJNNW010029155">
    <property type="protein sequence ID" value="CAE8699239.1"/>
    <property type="molecule type" value="Genomic_DNA"/>
</dbReference>
<feature type="coiled-coil region" evidence="1">
    <location>
        <begin position="1"/>
        <end position="70"/>
    </location>
</feature>
<evidence type="ECO:0000313" key="3">
    <source>
        <dbReference type="EMBL" id="CAE8699239.1"/>
    </source>
</evidence>
<proteinExistence type="predicted"/>
<organism evidence="3 4">
    <name type="scientific">Polarella glacialis</name>
    <name type="common">Dinoflagellate</name>
    <dbReference type="NCBI Taxonomy" id="89957"/>
    <lineage>
        <taxon>Eukaryota</taxon>
        <taxon>Sar</taxon>
        <taxon>Alveolata</taxon>
        <taxon>Dinophyceae</taxon>
        <taxon>Suessiales</taxon>
        <taxon>Suessiaceae</taxon>
        <taxon>Polarella</taxon>
    </lineage>
</organism>
<evidence type="ECO:0000313" key="4">
    <source>
        <dbReference type="Proteomes" id="UP000626109"/>
    </source>
</evidence>
<evidence type="ECO:0000256" key="1">
    <source>
        <dbReference type="SAM" id="Coils"/>
    </source>
</evidence>
<sequence length="189" mass="21747">MLNKDDQIARLTEQVEIQNQQLQVKDATVQEAESFLEVREMELSELQARMQKVMKRNRLLEAQNADLSARLMEAFRGPAEAETQPASPSSGGCRRFSAERLHDQASELLDKFGKLTQHQQRRQSASASAPLRQMQRLPLQQLQRQLDLEQQLLYQEQHLHGGDVQEQLLPERRTAARPPSPRRAFQQDA</sequence>
<reference evidence="3" key="1">
    <citation type="submission" date="2021-02" db="EMBL/GenBank/DDBJ databases">
        <authorList>
            <person name="Dougan E. K."/>
            <person name="Rhodes N."/>
            <person name="Thang M."/>
            <person name="Chan C."/>
        </authorList>
    </citation>
    <scope>NUCLEOTIDE SEQUENCE</scope>
</reference>
<feature type="non-terminal residue" evidence="3">
    <location>
        <position position="1"/>
    </location>
</feature>
<dbReference type="AlphaFoldDB" id="A0A813KHL6"/>
<keyword evidence="1" id="KW-0175">Coiled coil</keyword>
<accession>A0A813KHL6</accession>
<feature type="region of interest" description="Disordered" evidence="2">
    <location>
        <begin position="161"/>
        <end position="189"/>
    </location>
</feature>
<name>A0A813KHL6_POLGL</name>
<feature type="region of interest" description="Disordered" evidence="2">
    <location>
        <begin position="77"/>
        <end position="96"/>
    </location>
</feature>
<feature type="compositionally biased region" description="Basic and acidic residues" evidence="2">
    <location>
        <begin position="161"/>
        <end position="174"/>
    </location>
</feature>
<evidence type="ECO:0000256" key="2">
    <source>
        <dbReference type="SAM" id="MobiDB-lite"/>
    </source>
</evidence>
<protein>
    <submittedName>
        <fullName evidence="3">Uncharacterized protein</fullName>
    </submittedName>
</protein>